<dbReference type="KEGG" id="smaa:IT774_12840"/>
<dbReference type="Proteomes" id="UP000595095">
    <property type="component" value="Chromosome"/>
</dbReference>
<accession>A0A7S9DW27</accession>
<dbReference type="RefSeq" id="WP_195810112.1">
    <property type="nucleotide sequence ID" value="NZ_CP064795.1"/>
</dbReference>
<dbReference type="InterPro" id="IPR021534">
    <property type="entry name" value="DUF3192"/>
</dbReference>
<reference evidence="2 3" key="1">
    <citation type="submission" date="2020-11" db="EMBL/GenBank/DDBJ databases">
        <title>Complete genome sequence for Salinimonas sp. strain G2-b.</title>
        <authorList>
            <person name="Park S.-J."/>
        </authorList>
    </citation>
    <scope>NUCLEOTIDE SEQUENCE [LARGE SCALE GENOMIC DNA]</scope>
    <source>
        <strain evidence="2 3">G2-b</strain>
    </source>
</reference>
<dbReference type="EMBL" id="CP064795">
    <property type="protein sequence ID" value="QPG05021.1"/>
    <property type="molecule type" value="Genomic_DNA"/>
</dbReference>
<dbReference type="AlphaFoldDB" id="A0A7S9DW27"/>
<dbReference type="Pfam" id="PF11399">
    <property type="entry name" value="DUF3192"/>
    <property type="match status" value="1"/>
</dbReference>
<keyword evidence="3" id="KW-1185">Reference proteome</keyword>
<gene>
    <name evidence="2" type="ORF">IT774_12840</name>
</gene>
<feature type="signal peptide" evidence="1">
    <location>
        <begin position="1"/>
        <end position="17"/>
    </location>
</feature>
<organism evidence="2 3">
    <name type="scientific">Salinimonas marina</name>
    <dbReference type="NCBI Taxonomy" id="2785918"/>
    <lineage>
        <taxon>Bacteria</taxon>
        <taxon>Pseudomonadati</taxon>
        <taxon>Pseudomonadota</taxon>
        <taxon>Gammaproteobacteria</taxon>
        <taxon>Alteromonadales</taxon>
        <taxon>Alteromonadaceae</taxon>
        <taxon>Alteromonas/Salinimonas group</taxon>
        <taxon>Salinimonas</taxon>
    </lineage>
</organism>
<dbReference type="PROSITE" id="PS51257">
    <property type="entry name" value="PROKAR_LIPOPROTEIN"/>
    <property type="match status" value="1"/>
</dbReference>
<name>A0A7S9DW27_9ALTE</name>
<feature type="chain" id="PRO_5033052090" evidence="1">
    <location>
        <begin position="18"/>
        <end position="119"/>
    </location>
</feature>
<evidence type="ECO:0000256" key="1">
    <source>
        <dbReference type="SAM" id="SignalP"/>
    </source>
</evidence>
<protein>
    <submittedName>
        <fullName evidence="2">DUF3192 domain-containing protein</fullName>
    </submittedName>
</protein>
<evidence type="ECO:0000313" key="2">
    <source>
        <dbReference type="EMBL" id="QPG05021.1"/>
    </source>
</evidence>
<evidence type="ECO:0000313" key="3">
    <source>
        <dbReference type="Proteomes" id="UP000595095"/>
    </source>
</evidence>
<keyword evidence="1" id="KW-0732">Signal</keyword>
<proteinExistence type="predicted"/>
<sequence length="119" mass="13580">MKYLPLLLALSAPVLLSGCIISVDDHKDGYSNDWQDREYNNRKHIAKLQEGMGFENIVGRMGVADFSELQQKEDGVYRILYYRTQRSTEDGITTKDECTPLVFKNGELIGWGERAYTAL</sequence>